<evidence type="ECO:0000313" key="2">
    <source>
        <dbReference type="Proteomes" id="UP000789706"/>
    </source>
</evidence>
<dbReference type="AlphaFoldDB" id="A0A9N9GJN3"/>
<reference evidence="1" key="1">
    <citation type="submission" date="2021-06" db="EMBL/GenBank/DDBJ databases">
        <authorList>
            <person name="Kallberg Y."/>
            <person name="Tangrot J."/>
            <person name="Rosling A."/>
        </authorList>
    </citation>
    <scope>NUCLEOTIDE SEQUENCE</scope>
    <source>
        <strain evidence="1">AZ414A</strain>
    </source>
</reference>
<dbReference type="EMBL" id="CAJVPK010002326">
    <property type="protein sequence ID" value="CAG8610716.1"/>
    <property type="molecule type" value="Genomic_DNA"/>
</dbReference>
<comment type="caution">
    <text evidence="1">The sequence shown here is derived from an EMBL/GenBank/DDBJ whole genome shotgun (WGS) entry which is preliminary data.</text>
</comment>
<gene>
    <name evidence="1" type="ORF">DEBURN_LOCUS9962</name>
</gene>
<sequence>GKYKEEGYSKVDSADNLSILKMKGLVVNDSFSCFLDEVVFIDELTIGVVKGLLG</sequence>
<protein>
    <submittedName>
        <fullName evidence="1">3922_t:CDS:1</fullName>
    </submittedName>
</protein>
<accession>A0A9N9GJN3</accession>
<evidence type="ECO:0000313" key="1">
    <source>
        <dbReference type="EMBL" id="CAG8610716.1"/>
    </source>
</evidence>
<keyword evidence="2" id="KW-1185">Reference proteome</keyword>
<proteinExistence type="predicted"/>
<feature type="non-terminal residue" evidence="1">
    <location>
        <position position="54"/>
    </location>
</feature>
<name>A0A9N9GJN3_9GLOM</name>
<organism evidence="1 2">
    <name type="scientific">Diversispora eburnea</name>
    <dbReference type="NCBI Taxonomy" id="1213867"/>
    <lineage>
        <taxon>Eukaryota</taxon>
        <taxon>Fungi</taxon>
        <taxon>Fungi incertae sedis</taxon>
        <taxon>Mucoromycota</taxon>
        <taxon>Glomeromycotina</taxon>
        <taxon>Glomeromycetes</taxon>
        <taxon>Diversisporales</taxon>
        <taxon>Diversisporaceae</taxon>
        <taxon>Diversispora</taxon>
    </lineage>
</organism>
<dbReference type="Proteomes" id="UP000789706">
    <property type="component" value="Unassembled WGS sequence"/>
</dbReference>